<gene>
    <name evidence="1" type="ORF">PHYBLDRAFT_176132</name>
</gene>
<accession>A0A162N3S4</accession>
<keyword evidence="2" id="KW-1185">Reference proteome</keyword>
<dbReference type="AlphaFoldDB" id="A0A162N3S4"/>
<evidence type="ECO:0000313" key="1">
    <source>
        <dbReference type="EMBL" id="OAD65544.1"/>
    </source>
</evidence>
<dbReference type="RefSeq" id="XP_018283584.1">
    <property type="nucleotide sequence ID" value="XM_018437667.1"/>
</dbReference>
<evidence type="ECO:0000313" key="2">
    <source>
        <dbReference type="Proteomes" id="UP000077315"/>
    </source>
</evidence>
<organism evidence="1 2">
    <name type="scientific">Phycomyces blakesleeanus (strain ATCC 8743b / DSM 1359 / FGSC 10004 / NBRC 33097 / NRRL 1555)</name>
    <dbReference type="NCBI Taxonomy" id="763407"/>
    <lineage>
        <taxon>Eukaryota</taxon>
        <taxon>Fungi</taxon>
        <taxon>Fungi incertae sedis</taxon>
        <taxon>Mucoromycota</taxon>
        <taxon>Mucoromycotina</taxon>
        <taxon>Mucoromycetes</taxon>
        <taxon>Mucorales</taxon>
        <taxon>Phycomycetaceae</taxon>
        <taxon>Phycomyces</taxon>
    </lineage>
</organism>
<dbReference type="GeneID" id="28998573"/>
<name>A0A162N3S4_PHYB8</name>
<dbReference type="InParanoid" id="A0A162N3S4"/>
<dbReference type="Proteomes" id="UP000077315">
    <property type="component" value="Unassembled WGS sequence"/>
</dbReference>
<protein>
    <submittedName>
        <fullName evidence="1">Uncharacterized protein</fullName>
    </submittedName>
</protein>
<proteinExistence type="predicted"/>
<reference evidence="2" key="1">
    <citation type="submission" date="2015-06" db="EMBL/GenBank/DDBJ databases">
        <title>Expansion of signal transduction pathways in fungi by whole-genome duplication.</title>
        <authorList>
            <consortium name="DOE Joint Genome Institute"/>
            <person name="Corrochano L.M."/>
            <person name="Kuo A."/>
            <person name="Marcet-Houben M."/>
            <person name="Polaino S."/>
            <person name="Salamov A."/>
            <person name="Villalobos J.M."/>
            <person name="Alvarez M.I."/>
            <person name="Avalos J."/>
            <person name="Benito E.P."/>
            <person name="Benoit I."/>
            <person name="Burger G."/>
            <person name="Camino L.P."/>
            <person name="Canovas D."/>
            <person name="Cerda-Olmedo E."/>
            <person name="Cheng J.-F."/>
            <person name="Dominguez A."/>
            <person name="Elias M."/>
            <person name="Eslava A.P."/>
            <person name="Glaser F."/>
            <person name="Grimwood J."/>
            <person name="Gutierrez G."/>
            <person name="Heitman J."/>
            <person name="Henrissat B."/>
            <person name="Iturriaga E.A."/>
            <person name="Lang B.F."/>
            <person name="Lavin J.L."/>
            <person name="Lee S."/>
            <person name="Li W."/>
            <person name="Lindquist E."/>
            <person name="Lopez-Garcia S."/>
            <person name="Luque E.M."/>
            <person name="Marcos A.T."/>
            <person name="Martin J."/>
            <person name="McCluskey K."/>
            <person name="Medina H.R."/>
            <person name="Miralles-Duran A."/>
            <person name="Miyazaki A."/>
            <person name="Munoz-Torres E."/>
            <person name="Oguiza J.A."/>
            <person name="Ohm R."/>
            <person name="Olmedo M."/>
            <person name="Orejas M."/>
            <person name="Ortiz-Castellanos L."/>
            <person name="Pisabarro A.G."/>
            <person name="Rodriguez-Romero J."/>
            <person name="Ruiz-Herrera J."/>
            <person name="Ruiz-Vazquez R."/>
            <person name="Sanz C."/>
            <person name="Schackwitz W."/>
            <person name="Schmutz J."/>
            <person name="Shahriari M."/>
            <person name="Shelest E."/>
            <person name="Silva-Franco F."/>
            <person name="Soanes D."/>
            <person name="Syed K."/>
            <person name="Tagua V.G."/>
            <person name="Talbot N.J."/>
            <person name="Thon M."/>
            <person name="De vries R.P."/>
            <person name="Wiebenga A."/>
            <person name="Yadav J.S."/>
            <person name="Braun E.L."/>
            <person name="Baker S."/>
            <person name="Garre V."/>
            <person name="Horwitz B."/>
            <person name="Torres-Martinez S."/>
            <person name="Idnurm A."/>
            <person name="Herrera-Estrella A."/>
            <person name="Gabaldon T."/>
            <person name="Grigoriev I.V."/>
        </authorList>
    </citation>
    <scope>NUCLEOTIDE SEQUENCE [LARGE SCALE GENOMIC DNA]</scope>
    <source>
        <strain evidence="2">NRRL 1555(-)</strain>
    </source>
</reference>
<dbReference type="EMBL" id="KV441010">
    <property type="protein sequence ID" value="OAD65544.1"/>
    <property type="molecule type" value="Genomic_DNA"/>
</dbReference>
<dbReference type="VEuPathDB" id="FungiDB:PHYBLDRAFT_176132"/>
<sequence>MLCNLELQAVKDYVLNIYIGINLVTWLCKTIGYQNYVGHSKVSNTALFTLSFLSFFKACNICFYRDAETVQLLVIIHYKNKSILHMEKWLLFANQLLEKSVNALSVKARH</sequence>